<keyword evidence="2" id="KW-1185">Reference proteome</keyword>
<evidence type="ECO:0000313" key="2">
    <source>
        <dbReference type="Proteomes" id="UP001596506"/>
    </source>
</evidence>
<reference evidence="2" key="1">
    <citation type="journal article" date="2019" name="Int. J. Syst. Evol. Microbiol.">
        <title>The Global Catalogue of Microorganisms (GCM) 10K type strain sequencing project: providing services to taxonomists for standard genome sequencing and annotation.</title>
        <authorList>
            <consortium name="The Broad Institute Genomics Platform"/>
            <consortium name="The Broad Institute Genome Sequencing Center for Infectious Disease"/>
            <person name="Wu L."/>
            <person name="Ma J."/>
        </authorList>
    </citation>
    <scope>NUCLEOTIDE SEQUENCE [LARGE SCALE GENOMIC DNA]</scope>
    <source>
        <strain evidence="2">CCUG 60559</strain>
    </source>
</reference>
<protein>
    <recommendedName>
        <fullName evidence="3">SprT-like domain-containing protein</fullName>
    </recommendedName>
</protein>
<organism evidence="1 2">
    <name type="scientific">Marinobacter aromaticivorans</name>
    <dbReference type="NCBI Taxonomy" id="1494078"/>
    <lineage>
        <taxon>Bacteria</taxon>
        <taxon>Pseudomonadati</taxon>
        <taxon>Pseudomonadota</taxon>
        <taxon>Gammaproteobacteria</taxon>
        <taxon>Pseudomonadales</taxon>
        <taxon>Marinobacteraceae</taxon>
        <taxon>Marinobacter</taxon>
    </lineage>
</organism>
<dbReference type="EMBL" id="JBHTBD010000002">
    <property type="protein sequence ID" value="MFC7294706.1"/>
    <property type="molecule type" value="Genomic_DNA"/>
</dbReference>
<name>A0ABW2IUZ8_9GAMM</name>
<dbReference type="Proteomes" id="UP001596506">
    <property type="component" value="Unassembled WGS sequence"/>
</dbReference>
<evidence type="ECO:0000313" key="1">
    <source>
        <dbReference type="EMBL" id="MFC7294706.1"/>
    </source>
</evidence>
<evidence type="ECO:0008006" key="3">
    <source>
        <dbReference type="Google" id="ProtNLM"/>
    </source>
</evidence>
<comment type="caution">
    <text evidence="1">The sequence shown here is derived from an EMBL/GenBank/DDBJ whole genome shotgun (WGS) entry which is preliminary data.</text>
</comment>
<dbReference type="RefSeq" id="WP_100687469.1">
    <property type="nucleotide sequence ID" value="NZ_JBHTBD010000002.1"/>
</dbReference>
<proteinExistence type="predicted"/>
<accession>A0ABW2IUZ8</accession>
<sequence length="232" mass="26416">MNSPKSQVFKLGELMCAITEQVLWQPVASRIQEQTAGSTLVCRVGSGQATYHRFDPSCKQHQITYGVRMIQAKHHSDAASGWLSSREIHSRGYFDGELNTLNLLAHTCCHEFAHLLQHSAGHRYRGSVHNRHFYTILDSLHESGEANALRRTLAQRAQQLNIHLPEQPFKMPDFETQKTTWSVGEAVRFGHGQREFEGEISRVNRKTCTVDGTGNCRGLRYRVPMQMLRRTS</sequence>
<gene>
    <name evidence="1" type="ORF">ACFQQA_08215</name>
</gene>